<evidence type="ECO:0000313" key="2">
    <source>
        <dbReference type="Proteomes" id="UP000032309"/>
    </source>
</evidence>
<keyword evidence="2" id="KW-1185">Reference proteome</keyword>
<dbReference type="RefSeq" id="WP_052561303.1">
    <property type="nucleotide sequence ID" value="NZ_BAFN01000001.1"/>
</dbReference>
<reference evidence="2" key="1">
    <citation type="journal article" date="2015" name="Genome Announc.">
        <title>Draft Genome Sequence of an Anaerobic Ammonium-Oxidizing Bacterium, "Candidatus Brocadia sinica".</title>
        <authorList>
            <person name="Oshiki M."/>
            <person name="Shinyako-Hata K."/>
            <person name="Satoh H."/>
            <person name="Okabe S."/>
        </authorList>
    </citation>
    <scope>NUCLEOTIDE SEQUENCE [LARGE SCALE GENOMIC DNA]</scope>
    <source>
        <strain evidence="2">JPN1</strain>
    </source>
</reference>
<gene>
    <name evidence="1" type="ORF">BROSI_A0069</name>
</gene>
<organism evidence="1 2">
    <name type="scientific">Candidatus Brocadia sinica JPN1</name>
    <dbReference type="NCBI Taxonomy" id="1197129"/>
    <lineage>
        <taxon>Bacteria</taxon>
        <taxon>Pseudomonadati</taxon>
        <taxon>Planctomycetota</taxon>
        <taxon>Candidatus Brocadiia</taxon>
        <taxon>Candidatus Brocadiales</taxon>
        <taxon>Candidatus Brocadiaceae</taxon>
        <taxon>Candidatus Brocadia</taxon>
    </lineage>
</organism>
<accession>A0ABQ0JS61</accession>
<dbReference type="EMBL" id="BAFN01000001">
    <property type="protein sequence ID" value="GAN31568.1"/>
    <property type="molecule type" value="Genomic_DNA"/>
</dbReference>
<evidence type="ECO:0000313" key="1">
    <source>
        <dbReference type="EMBL" id="GAN31568.1"/>
    </source>
</evidence>
<sequence>MNTILQEFVKGKLGRYAEPQRAGTPRGDRIGFPKVKYNAALLQLTNFQQTTIASDLKVSCGLLYKWRWEQEFKELVDKLHIEFTDVFMRTVRAKCQEKQRLDAEFFAKPIDEIATTRMPTVSYDEFRDAGNYGHRLRSEIRKEFDKVLQEAIEKNDIPLMATLFDVDYVVTYYSLVADGIPPDEAQRHARAQYDLASLKDKANSVILREIKAILMRPAISDDERKRGVYWVSVLERLFEGK</sequence>
<protein>
    <submittedName>
        <fullName evidence="1">Aminodeoxychorismate synthase component I</fullName>
    </submittedName>
</protein>
<proteinExistence type="predicted"/>
<dbReference type="Proteomes" id="UP000032309">
    <property type="component" value="Unassembled WGS sequence"/>
</dbReference>
<comment type="caution">
    <text evidence="1">The sequence shown here is derived from an EMBL/GenBank/DDBJ whole genome shotgun (WGS) entry which is preliminary data.</text>
</comment>
<name>A0ABQ0JS61_9BACT</name>